<comment type="caution">
    <text evidence="1">The sequence shown here is derived from an EMBL/GenBank/DDBJ whole genome shotgun (WGS) entry which is preliminary data.</text>
</comment>
<dbReference type="InterPro" id="IPR016181">
    <property type="entry name" value="Acyl_CoA_acyltransferase"/>
</dbReference>
<dbReference type="SUPFAM" id="SSF55729">
    <property type="entry name" value="Acyl-CoA N-acyltransferases (Nat)"/>
    <property type="match status" value="1"/>
</dbReference>
<sequence length="227" mass="25185">MRRVFCFNLSKPPFNSEYFWVAFHWRSPGCNLTERAAARALCSCRIERRPARARCARRARPQVSLYESSRGVSRAEARAPTPFARPSDTRKILALHLLQGPGAAMIETKELVFIRKEDPESAHAQAFLDEMDACSALFYGDAGRSGVFHEEVRSPRSTFLVVRTLGGFAVGCVALLRLDYGAAELKYLYSRALGAGIGDALLARVEADGAALGYRQLAQQPEVRRCD</sequence>
<evidence type="ECO:0000313" key="1">
    <source>
        <dbReference type="EMBL" id="SAK97559.1"/>
    </source>
</evidence>
<proteinExistence type="predicted"/>
<evidence type="ECO:0008006" key="3">
    <source>
        <dbReference type="Google" id="ProtNLM"/>
    </source>
</evidence>
<gene>
    <name evidence="1" type="ORF">AWB80_07374</name>
</gene>
<evidence type="ECO:0000313" key="2">
    <source>
        <dbReference type="Proteomes" id="UP000054911"/>
    </source>
</evidence>
<dbReference type="AlphaFoldDB" id="A0A158DSC5"/>
<dbReference type="EMBL" id="FCOE02000047">
    <property type="protein sequence ID" value="SAK97559.1"/>
    <property type="molecule type" value="Genomic_DNA"/>
</dbReference>
<dbReference type="STRING" id="1777141.AWB80_07374"/>
<dbReference type="Gene3D" id="3.40.630.30">
    <property type="match status" value="1"/>
</dbReference>
<protein>
    <recommendedName>
        <fullName evidence="3">N-acetyltransferase domain-containing protein</fullName>
    </recommendedName>
</protein>
<name>A0A158DSC5_9BURK</name>
<reference evidence="1" key="1">
    <citation type="submission" date="2016-01" db="EMBL/GenBank/DDBJ databases">
        <authorList>
            <person name="Peeters C."/>
        </authorList>
    </citation>
    <scope>NUCLEOTIDE SEQUENCE [LARGE SCALE GENOMIC DNA]</scope>
    <source>
        <strain evidence="1">LMG 29323</strain>
    </source>
</reference>
<organism evidence="1 2">
    <name type="scientific">Caballeronia pedi</name>
    <dbReference type="NCBI Taxonomy" id="1777141"/>
    <lineage>
        <taxon>Bacteria</taxon>
        <taxon>Pseudomonadati</taxon>
        <taxon>Pseudomonadota</taxon>
        <taxon>Betaproteobacteria</taxon>
        <taxon>Burkholderiales</taxon>
        <taxon>Burkholderiaceae</taxon>
        <taxon>Caballeronia</taxon>
    </lineage>
</organism>
<accession>A0A158DSC5</accession>
<keyword evidence="2" id="KW-1185">Reference proteome</keyword>
<dbReference type="Proteomes" id="UP000054911">
    <property type="component" value="Unassembled WGS sequence"/>
</dbReference>